<organism evidence="11 12">
    <name type="scientific">Oedothorax gibbosus</name>
    <dbReference type="NCBI Taxonomy" id="931172"/>
    <lineage>
        <taxon>Eukaryota</taxon>
        <taxon>Metazoa</taxon>
        <taxon>Ecdysozoa</taxon>
        <taxon>Arthropoda</taxon>
        <taxon>Chelicerata</taxon>
        <taxon>Arachnida</taxon>
        <taxon>Araneae</taxon>
        <taxon>Araneomorphae</taxon>
        <taxon>Entelegynae</taxon>
        <taxon>Araneoidea</taxon>
        <taxon>Linyphiidae</taxon>
        <taxon>Erigoninae</taxon>
        <taxon>Oedothorax</taxon>
    </lineage>
</organism>
<feature type="region of interest" description="Disordered" evidence="9">
    <location>
        <begin position="258"/>
        <end position="277"/>
    </location>
</feature>
<dbReference type="PANTHER" id="PTHR21426">
    <property type="entry name" value="EXOCYST COMPLEX COMPONENT 8"/>
    <property type="match status" value="1"/>
</dbReference>
<dbReference type="InterPro" id="IPR016159">
    <property type="entry name" value="Cullin_repeat-like_dom_sf"/>
</dbReference>
<evidence type="ECO:0000259" key="10">
    <source>
        <dbReference type="PROSITE" id="PS50003"/>
    </source>
</evidence>
<dbReference type="GO" id="GO:0006887">
    <property type="term" value="P:exocytosis"/>
    <property type="evidence" value="ECO:0007669"/>
    <property type="project" value="UniProtKB-KW"/>
</dbReference>
<reference evidence="11 12" key="1">
    <citation type="journal article" date="2022" name="Nat. Ecol. Evol.">
        <title>A masculinizing supergene underlies an exaggerated male reproductive morph in a spider.</title>
        <authorList>
            <person name="Hendrickx F."/>
            <person name="De Corte Z."/>
            <person name="Sonet G."/>
            <person name="Van Belleghem S.M."/>
            <person name="Kostlbacher S."/>
            <person name="Vangestel C."/>
        </authorList>
    </citation>
    <scope>NUCLEOTIDE SEQUENCE [LARGE SCALE GENOMIC DNA]</scope>
    <source>
        <strain evidence="11">W744_W776</strain>
    </source>
</reference>
<dbReference type="GO" id="GO:0000145">
    <property type="term" value="C:exocyst"/>
    <property type="evidence" value="ECO:0007669"/>
    <property type="project" value="InterPro"/>
</dbReference>
<dbReference type="GO" id="GO:0006893">
    <property type="term" value="P:Golgi to plasma membrane transport"/>
    <property type="evidence" value="ECO:0007669"/>
    <property type="project" value="TreeGrafter"/>
</dbReference>
<feature type="domain" description="PH" evidence="10">
    <location>
        <begin position="142"/>
        <end position="244"/>
    </location>
</feature>
<keyword evidence="7" id="KW-0268">Exocytosis</keyword>
<evidence type="ECO:0000256" key="8">
    <source>
        <dbReference type="ARBA" id="ARBA00022927"/>
    </source>
</evidence>
<dbReference type="SMART" id="SM00233">
    <property type="entry name" value="PH"/>
    <property type="match status" value="1"/>
</dbReference>
<evidence type="ECO:0000256" key="3">
    <source>
        <dbReference type="ARBA" id="ARBA00004624"/>
    </source>
</evidence>
<dbReference type="Pfam" id="PF16528">
    <property type="entry name" value="Exo84_C"/>
    <property type="match status" value="1"/>
</dbReference>
<dbReference type="InterPro" id="IPR042560">
    <property type="entry name" value="Exo84_C_2"/>
</dbReference>
<protein>
    <recommendedName>
        <fullName evidence="5">Exocyst complex component 8</fullName>
    </recommendedName>
</protein>
<evidence type="ECO:0000256" key="6">
    <source>
        <dbReference type="ARBA" id="ARBA00022448"/>
    </source>
</evidence>
<dbReference type="AlphaFoldDB" id="A0AAV6U8T7"/>
<dbReference type="GO" id="GO:0048471">
    <property type="term" value="C:perinuclear region of cytoplasm"/>
    <property type="evidence" value="ECO:0007669"/>
    <property type="project" value="UniProtKB-SubCell"/>
</dbReference>
<dbReference type="InterPro" id="IPR001849">
    <property type="entry name" value="PH_domain"/>
</dbReference>
<proteinExistence type="inferred from homology"/>
<gene>
    <name evidence="11" type="ORF">JTE90_023673</name>
</gene>
<keyword evidence="12" id="KW-1185">Reference proteome</keyword>
<evidence type="ECO:0000256" key="1">
    <source>
        <dbReference type="ARBA" id="ARBA00002660"/>
    </source>
</evidence>
<evidence type="ECO:0000313" key="11">
    <source>
        <dbReference type="EMBL" id="KAG8180056.1"/>
    </source>
</evidence>
<dbReference type="GO" id="GO:0030426">
    <property type="term" value="C:growth cone"/>
    <property type="evidence" value="ECO:0007669"/>
    <property type="project" value="UniProtKB-SubCell"/>
</dbReference>
<evidence type="ECO:0000313" key="12">
    <source>
        <dbReference type="Proteomes" id="UP000827092"/>
    </source>
</evidence>
<evidence type="ECO:0000256" key="4">
    <source>
        <dbReference type="ARBA" id="ARBA00007210"/>
    </source>
</evidence>
<dbReference type="InterPro" id="IPR011993">
    <property type="entry name" value="PH-like_dom_sf"/>
</dbReference>
<comment type="caution">
    <text evidence="11">The sequence shown here is derived from an EMBL/GenBank/DDBJ whole genome shotgun (WGS) entry which is preliminary data.</text>
</comment>
<evidence type="ECO:0000256" key="2">
    <source>
        <dbReference type="ARBA" id="ARBA00004556"/>
    </source>
</evidence>
<dbReference type="InterPro" id="IPR032403">
    <property type="entry name" value="Exo84_C"/>
</dbReference>
<keyword evidence="6" id="KW-0813">Transport</keyword>
<comment type="similarity">
    <text evidence="4">Belongs to the EXO84 family.</text>
</comment>
<keyword evidence="8" id="KW-0653">Protein transport</keyword>
<dbReference type="InterPro" id="IPR042561">
    <property type="entry name" value="Exo84_C_1"/>
</dbReference>
<evidence type="ECO:0000256" key="5">
    <source>
        <dbReference type="ARBA" id="ARBA00017509"/>
    </source>
</evidence>
<dbReference type="Gene3D" id="1.20.58.1220">
    <property type="entry name" value="Exo84p, C-terminal helical domain"/>
    <property type="match status" value="1"/>
</dbReference>
<dbReference type="CDD" id="cd01226">
    <property type="entry name" value="PH_RalBD_exo84"/>
    <property type="match status" value="1"/>
</dbReference>
<accession>A0AAV6U8T7</accession>
<dbReference type="PANTHER" id="PTHR21426:SF12">
    <property type="entry name" value="EXOCYST COMPLEX COMPONENT 8"/>
    <property type="match status" value="1"/>
</dbReference>
<evidence type="ECO:0000256" key="7">
    <source>
        <dbReference type="ARBA" id="ARBA00022483"/>
    </source>
</evidence>
<dbReference type="SUPFAM" id="SSF50729">
    <property type="entry name" value="PH domain-like"/>
    <property type="match status" value="1"/>
</dbReference>
<dbReference type="EMBL" id="JAFNEN010000588">
    <property type="protein sequence ID" value="KAG8180056.1"/>
    <property type="molecule type" value="Genomic_DNA"/>
</dbReference>
<dbReference type="PROSITE" id="PS50003">
    <property type="entry name" value="PH_DOMAIN"/>
    <property type="match status" value="1"/>
</dbReference>
<dbReference type="GO" id="GO:0015031">
    <property type="term" value="P:protein transport"/>
    <property type="evidence" value="ECO:0007669"/>
    <property type="project" value="UniProtKB-KW"/>
</dbReference>
<name>A0AAV6U8T7_9ARAC</name>
<dbReference type="Proteomes" id="UP000827092">
    <property type="component" value="Unassembled WGS sequence"/>
</dbReference>
<dbReference type="Gene3D" id="1.20.58.1210">
    <property type="entry name" value="Exo84p, N-terminal helical domain"/>
    <property type="match status" value="1"/>
</dbReference>
<dbReference type="Gene3D" id="2.30.29.30">
    <property type="entry name" value="Pleckstrin-homology domain (PH domain)/Phosphotyrosine-binding domain (PTB)"/>
    <property type="match status" value="1"/>
</dbReference>
<comment type="subcellular location">
    <subcellularLocation>
        <location evidence="3">Cell projection</location>
        <location evidence="3">Growth cone</location>
    </subcellularLocation>
    <subcellularLocation>
        <location evidence="2">Cytoplasm</location>
        <location evidence="2">Perinuclear region</location>
    </subcellularLocation>
</comment>
<dbReference type="Pfam" id="PF08700">
    <property type="entry name" value="VPS51_Exo84_N"/>
    <property type="match status" value="1"/>
</dbReference>
<dbReference type="InterPro" id="IPR033961">
    <property type="entry name" value="Exo84"/>
</dbReference>
<sequence length="680" mass="77596">MAEKLANKLILPQFDPLDYVKQKVINCDGVKDLLIEKERIKTLADETNGLLKKNVYKNYTQFIETAKEISYLENEMYHLSHMLTEQQTLLTSLLDVSIAAPNDSESKILHESETDEENNKNLSLLLEKVEGCATVLEVRGRTILYNGEMVELGVNDCKVIQTVYCVLLDEVLMFATKVENSRGPMQYRYQALYELDNLAVVNVKEELSVKNAFKVLMFPEVRLFQCPSATSKKEWLTRIDQAKKKKLSIYERRSSLSDATNPFDDDANPFEDKSPKGTPLETPNWLLELPEELDVCIALRVFERAVELIHRANAHCAAFPRSTTVRDIRIRIDTRAKQLVNILSEELKVSPDRSLHGGPRAARKAVGVLVQLGKSSKACNLFLKRCSAMLKQGMKQQKAEGATAIYIEKLCSVFFTSIGDTGKEFRKAFANNACASSFIIWAKVQLEQFVQIFSKHVFTPQVSASVATECISCARQQCKRLPEVGLDLSFVLNDLLSSHVERLVTEMRDKLLEAIKLRANDDKWRPQNLQNTTNSKKLLDDLREMGFDTVETFLFEECWLTLTANTTAFAKMYVNFLEDLLKLYTPAVHVLINDALSITFQAHLFHVKNAYQKETDYAERQFVMKNASFLLDVLRIVEERYLRKLSRPCGVIGELREELNRFILNSNKSSFTKYSSTAYI</sequence>
<dbReference type="Pfam" id="PF00169">
    <property type="entry name" value="PH"/>
    <property type="match status" value="1"/>
</dbReference>
<dbReference type="SUPFAM" id="SSF74788">
    <property type="entry name" value="Cullin repeat-like"/>
    <property type="match status" value="1"/>
</dbReference>
<comment type="function">
    <text evidence="1">Component of the exocyst complex involved in the docking of exocytic vesicles with fusion sites on the plasma membrane.</text>
</comment>
<evidence type="ECO:0000256" key="9">
    <source>
        <dbReference type="SAM" id="MobiDB-lite"/>
    </source>
</evidence>